<evidence type="ECO:0000313" key="7">
    <source>
        <dbReference type="EMBL" id="POR36217.1"/>
    </source>
</evidence>
<dbReference type="PROSITE" id="PS50011">
    <property type="entry name" value="PROTEIN_KINASE_DOM"/>
    <property type="match status" value="1"/>
</dbReference>
<protein>
    <recommendedName>
        <fullName evidence="6">Protein kinase domain-containing protein</fullName>
    </recommendedName>
</protein>
<evidence type="ECO:0000256" key="1">
    <source>
        <dbReference type="ARBA" id="ARBA00022679"/>
    </source>
</evidence>
<reference evidence="7 8" key="1">
    <citation type="submission" date="2018-01" db="EMBL/GenBank/DDBJ databases">
        <title>Harnessing the power of phylogenomics to disentangle the directionality and signatures of interkingdom host jumping in the parasitic fungal genus Tolypocladium.</title>
        <authorList>
            <person name="Quandt C.A."/>
            <person name="Patterson W."/>
            <person name="Spatafora J.W."/>
        </authorList>
    </citation>
    <scope>NUCLEOTIDE SEQUENCE [LARGE SCALE GENOMIC DNA]</scope>
    <source>
        <strain evidence="7 8">NRBC 100945</strain>
    </source>
</reference>
<feature type="compositionally biased region" description="Polar residues" evidence="5">
    <location>
        <begin position="665"/>
        <end position="677"/>
    </location>
</feature>
<feature type="compositionally biased region" description="Basic and acidic residues" evidence="5">
    <location>
        <begin position="99"/>
        <end position="111"/>
    </location>
</feature>
<organism evidence="7 8">
    <name type="scientific">Tolypocladium paradoxum</name>
    <dbReference type="NCBI Taxonomy" id="94208"/>
    <lineage>
        <taxon>Eukaryota</taxon>
        <taxon>Fungi</taxon>
        <taxon>Dikarya</taxon>
        <taxon>Ascomycota</taxon>
        <taxon>Pezizomycotina</taxon>
        <taxon>Sordariomycetes</taxon>
        <taxon>Hypocreomycetidae</taxon>
        <taxon>Hypocreales</taxon>
        <taxon>Ophiocordycipitaceae</taxon>
        <taxon>Tolypocladium</taxon>
    </lineage>
</organism>
<keyword evidence="2" id="KW-0547">Nucleotide-binding</keyword>
<evidence type="ECO:0000256" key="4">
    <source>
        <dbReference type="ARBA" id="ARBA00022840"/>
    </source>
</evidence>
<gene>
    <name evidence="7" type="ORF">TPAR_03597</name>
</gene>
<feature type="compositionally biased region" description="Polar residues" evidence="5">
    <location>
        <begin position="150"/>
        <end position="174"/>
    </location>
</feature>
<feature type="region of interest" description="Disordered" evidence="5">
    <location>
        <begin position="792"/>
        <end position="811"/>
    </location>
</feature>
<dbReference type="Pfam" id="PF00069">
    <property type="entry name" value="Pkinase"/>
    <property type="match status" value="1"/>
</dbReference>
<dbReference type="GO" id="GO:0004674">
    <property type="term" value="F:protein serine/threonine kinase activity"/>
    <property type="evidence" value="ECO:0007669"/>
    <property type="project" value="TreeGrafter"/>
</dbReference>
<dbReference type="EMBL" id="PKSG01000350">
    <property type="protein sequence ID" value="POR36217.1"/>
    <property type="molecule type" value="Genomic_DNA"/>
</dbReference>
<evidence type="ECO:0000256" key="2">
    <source>
        <dbReference type="ARBA" id="ARBA00022741"/>
    </source>
</evidence>
<dbReference type="InterPro" id="IPR000719">
    <property type="entry name" value="Prot_kinase_dom"/>
</dbReference>
<evidence type="ECO:0000256" key="5">
    <source>
        <dbReference type="SAM" id="MobiDB-lite"/>
    </source>
</evidence>
<name>A0A2S4L1G0_9HYPO</name>
<feature type="region of interest" description="Disordered" evidence="5">
    <location>
        <begin position="639"/>
        <end position="710"/>
    </location>
</feature>
<comment type="caution">
    <text evidence="7">The sequence shown here is derived from an EMBL/GenBank/DDBJ whole genome shotgun (WGS) entry which is preliminary data.</text>
</comment>
<dbReference type="GO" id="GO:0005524">
    <property type="term" value="F:ATP binding"/>
    <property type="evidence" value="ECO:0007669"/>
    <property type="project" value="UniProtKB-KW"/>
</dbReference>
<feature type="compositionally biased region" description="Polar residues" evidence="5">
    <location>
        <begin position="853"/>
        <end position="868"/>
    </location>
</feature>
<dbReference type="InterPro" id="IPR051681">
    <property type="entry name" value="Ser/Thr_Kinases-Pseudokinases"/>
</dbReference>
<feature type="compositionally biased region" description="Low complexity" evidence="5">
    <location>
        <begin position="182"/>
        <end position="198"/>
    </location>
</feature>
<sequence>MALSDGTESEPPPPPSGRLAFWRKLLGKQNAAPHSSIPCELPRNHELDHEEPWRPAVAAQGLAHGHGSRKVVTCLPRSQTFKRQQSEQRVHLAPVLPTADERRAASVDRRSQSRHKRVLSQPSTNPRVSAPGLLGSSHDAPGFPHYPSFMSASQTDHGPSEQSLDQMSVASQSRGEGEEPAPDAADSMADAQSMTASQHEAMINDELERTWILNLSMHFRDRSKREKFFVTYREQEHLWRRVTISLDYRFAPSNSLEMDLIHTKYQREKSAKIYEAIRESLLDIKFYDTVTNLKLETTDGRLHVHVVEDGNEIINYPRVDQVRHLGCRRIRERDIVFDSHMSGFVYKVSVHGQVLIKKEIPSQDTIEEFLYEVNALNSLRYSHDVVRFYGVVVDDQDDHVKGLLISYASQGALIDIIFEHCKENNYGLPWATKERWARQIVRGLADVHDSGFVQGDFTLSNIVIDDADNAKIIDINRRGCPVGWEPPEATALIDAGHRITMYIGVKSDLYQLGMVLWALAMEEDEPEGHGRPLMLGPEINVPDWYRQMTEMCLSADPRMRLQASLLLQMFPPAANDDEQLYAKEHAISVDDGHSVSEYFVDGHHADGRPLIRTVEPPSDWPYSGRTYVDTSPVPYEPYYPVRGRSPPSPLPSDLDICESSRDPFSKTSWAANRSVRPSYTDAGADETMSDDVSRHDNDHTTPTPTAEVDDAVEHRAREASQHKATKDADLSIVPGALTSHDAAAVENMSPPKQLGVASDELFCPVAATEVAPIPKLAREETAINTALLGSAQAGSADDAAPAAVKESETTAARPMAEFARDTVEESQLANACHEMRETTREASSGDDAEKVASTITEGHSKPQGQASASHDGGRGTELEREPEDVATQASGSTELGTNMHKSKDGAPAASTAEYAAHRPVGDSYSTKKWLANLDGFNPPISKEVLRGRQKPDCSRQISLPVSLTGIGAAHMGIDDELMRGKSIIDDDFSTIVRSATVPALMITTDSRT</sequence>
<dbReference type="Gene3D" id="1.10.510.10">
    <property type="entry name" value="Transferase(Phosphotransferase) domain 1"/>
    <property type="match status" value="1"/>
</dbReference>
<feature type="region of interest" description="Disordered" evidence="5">
    <location>
        <begin position="834"/>
        <end position="911"/>
    </location>
</feature>
<dbReference type="STRING" id="94208.A0A2S4L1G0"/>
<dbReference type="PANTHER" id="PTHR44329">
    <property type="entry name" value="SERINE/THREONINE-PROTEIN KINASE TNNI3K-RELATED"/>
    <property type="match status" value="1"/>
</dbReference>
<dbReference type="Proteomes" id="UP000237481">
    <property type="component" value="Unassembled WGS sequence"/>
</dbReference>
<feature type="region of interest" description="Disordered" evidence="5">
    <location>
        <begin position="80"/>
        <end position="199"/>
    </location>
</feature>
<evidence type="ECO:0000259" key="6">
    <source>
        <dbReference type="PROSITE" id="PS50011"/>
    </source>
</evidence>
<dbReference type="OrthoDB" id="635774at2759"/>
<keyword evidence="1" id="KW-0808">Transferase</keyword>
<dbReference type="PANTHER" id="PTHR44329:SF288">
    <property type="entry name" value="MITOGEN-ACTIVATED PROTEIN KINASE KINASE KINASE 20"/>
    <property type="match status" value="1"/>
</dbReference>
<dbReference type="InterPro" id="IPR011009">
    <property type="entry name" value="Kinase-like_dom_sf"/>
</dbReference>
<proteinExistence type="predicted"/>
<keyword evidence="3" id="KW-0418">Kinase</keyword>
<feature type="compositionally biased region" description="Polar residues" evidence="5">
    <location>
        <begin position="887"/>
        <end position="896"/>
    </location>
</feature>
<feature type="compositionally biased region" description="Basic and acidic residues" evidence="5">
    <location>
        <begin position="42"/>
        <end position="53"/>
    </location>
</feature>
<dbReference type="AlphaFoldDB" id="A0A2S4L1G0"/>
<evidence type="ECO:0000313" key="8">
    <source>
        <dbReference type="Proteomes" id="UP000237481"/>
    </source>
</evidence>
<feature type="region of interest" description="Disordered" evidence="5">
    <location>
        <begin position="32"/>
        <end position="53"/>
    </location>
</feature>
<feature type="compositionally biased region" description="Low complexity" evidence="5">
    <location>
        <begin position="792"/>
        <end position="803"/>
    </location>
</feature>
<feature type="region of interest" description="Disordered" evidence="5">
    <location>
        <begin position="1"/>
        <end position="20"/>
    </location>
</feature>
<accession>A0A2S4L1G0</accession>
<evidence type="ECO:0000256" key="3">
    <source>
        <dbReference type="ARBA" id="ARBA00022777"/>
    </source>
</evidence>
<feature type="domain" description="Protein kinase" evidence="6">
    <location>
        <begin position="331"/>
        <end position="574"/>
    </location>
</feature>
<keyword evidence="4" id="KW-0067">ATP-binding</keyword>
<dbReference type="SUPFAM" id="SSF56112">
    <property type="entry name" value="Protein kinase-like (PK-like)"/>
    <property type="match status" value="1"/>
</dbReference>
<keyword evidence="8" id="KW-1185">Reference proteome</keyword>